<sequence>MKINMFLIALSLLVFTIPSCQRPLEDDELIFLGAWSSNKHFIEIAANGFGFYQRRNRELQDCRVNITNRRIIFDWDGGRKSFRIDTPPSIEITTGRVYMTLDGRDFYRH</sequence>
<evidence type="ECO:0000313" key="2">
    <source>
        <dbReference type="Proteomes" id="UP000223913"/>
    </source>
</evidence>
<proteinExistence type="predicted"/>
<dbReference type="Proteomes" id="UP000223913">
    <property type="component" value="Unassembled WGS sequence"/>
</dbReference>
<dbReference type="RefSeq" id="WP_099152997.1">
    <property type="nucleotide sequence ID" value="NZ_PDUD01000030.1"/>
</dbReference>
<reference evidence="1 2" key="1">
    <citation type="submission" date="2017-10" db="EMBL/GenBank/DDBJ databases">
        <title>The draft genome sequence of Lewinella nigricans NBRC 102662.</title>
        <authorList>
            <person name="Wang K."/>
        </authorList>
    </citation>
    <scope>NUCLEOTIDE SEQUENCE [LARGE SCALE GENOMIC DNA]</scope>
    <source>
        <strain evidence="1 2">NBRC 102662</strain>
    </source>
</reference>
<evidence type="ECO:0000313" key="1">
    <source>
        <dbReference type="EMBL" id="PHN03669.1"/>
    </source>
</evidence>
<dbReference type="OrthoDB" id="794897at2"/>
<protein>
    <submittedName>
        <fullName evidence="1">Uncharacterized protein</fullName>
    </submittedName>
</protein>
<organism evidence="1 2">
    <name type="scientific">Flavilitoribacter nigricans (strain ATCC 23147 / DSM 23189 / NBRC 102662 / NCIMB 1420 / SS-2)</name>
    <name type="common">Lewinella nigricans</name>
    <dbReference type="NCBI Taxonomy" id="1122177"/>
    <lineage>
        <taxon>Bacteria</taxon>
        <taxon>Pseudomonadati</taxon>
        <taxon>Bacteroidota</taxon>
        <taxon>Saprospiria</taxon>
        <taxon>Saprospirales</taxon>
        <taxon>Lewinellaceae</taxon>
        <taxon>Flavilitoribacter</taxon>
    </lineage>
</organism>
<gene>
    <name evidence="1" type="ORF">CRP01_25805</name>
</gene>
<dbReference type="EMBL" id="PDUD01000030">
    <property type="protein sequence ID" value="PHN03669.1"/>
    <property type="molecule type" value="Genomic_DNA"/>
</dbReference>
<keyword evidence="2" id="KW-1185">Reference proteome</keyword>
<dbReference type="AlphaFoldDB" id="A0A2D0N683"/>
<name>A0A2D0N683_FLAN2</name>
<accession>A0A2D0N683</accession>
<comment type="caution">
    <text evidence="1">The sequence shown here is derived from an EMBL/GenBank/DDBJ whole genome shotgun (WGS) entry which is preliminary data.</text>
</comment>